<evidence type="ECO:0000313" key="2">
    <source>
        <dbReference type="Proteomes" id="UP001148737"/>
    </source>
</evidence>
<dbReference type="Proteomes" id="UP001148737">
    <property type="component" value="Unassembled WGS sequence"/>
</dbReference>
<organism evidence="1 2">
    <name type="scientific">Lecanicillium saksenae</name>
    <dbReference type="NCBI Taxonomy" id="468837"/>
    <lineage>
        <taxon>Eukaryota</taxon>
        <taxon>Fungi</taxon>
        <taxon>Dikarya</taxon>
        <taxon>Ascomycota</taxon>
        <taxon>Pezizomycotina</taxon>
        <taxon>Sordariomycetes</taxon>
        <taxon>Hypocreomycetidae</taxon>
        <taxon>Hypocreales</taxon>
        <taxon>Cordycipitaceae</taxon>
        <taxon>Lecanicillium</taxon>
    </lineage>
</organism>
<protein>
    <submittedName>
        <fullName evidence="1">Uncharacterized protein</fullName>
    </submittedName>
</protein>
<reference evidence="1" key="1">
    <citation type="submission" date="2022-07" db="EMBL/GenBank/DDBJ databases">
        <title>Genome Sequence of Lecanicillium saksenae.</title>
        <authorList>
            <person name="Buettner E."/>
        </authorList>
    </citation>
    <scope>NUCLEOTIDE SEQUENCE</scope>
    <source>
        <strain evidence="1">VT-O1</strain>
    </source>
</reference>
<evidence type="ECO:0000313" key="1">
    <source>
        <dbReference type="EMBL" id="KAJ3481355.1"/>
    </source>
</evidence>
<name>A0ACC1QKM8_9HYPO</name>
<accession>A0ACC1QKM8</accession>
<proteinExistence type="predicted"/>
<keyword evidence="2" id="KW-1185">Reference proteome</keyword>
<dbReference type="EMBL" id="JANAKD010001267">
    <property type="protein sequence ID" value="KAJ3481355.1"/>
    <property type="molecule type" value="Genomic_DNA"/>
</dbReference>
<gene>
    <name evidence="1" type="ORF">NLG97_g7840</name>
</gene>
<comment type="caution">
    <text evidence="1">The sequence shown here is derived from an EMBL/GenBank/DDBJ whole genome shotgun (WGS) entry which is preliminary data.</text>
</comment>
<sequence length="156" mass="16721">MAPVTVLKALAVAASFLRVAAHKPPSVTTITIPHLGDHTKTTVIYNCGTTTVVVETPLVTKTCSVSIPTTSTQSSATSSSTDDTTSCSTTTETLFTLRIAESKEWGGQDQMAIKAEFKFDGGDEQGSKKVAVSQLGIMLDPDMEETTREMIWFTKK</sequence>